<dbReference type="EMBL" id="BBZA01000179">
    <property type="protein sequence ID" value="GAP63628.1"/>
    <property type="molecule type" value="Genomic_DNA"/>
</dbReference>
<feature type="transmembrane region" description="Helical" evidence="9">
    <location>
        <begin position="278"/>
        <end position="295"/>
    </location>
</feature>
<dbReference type="GO" id="GO:0015421">
    <property type="term" value="F:ABC-type oligopeptide transporter activity"/>
    <property type="evidence" value="ECO:0007669"/>
    <property type="project" value="TreeGrafter"/>
</dbReference>
<dbReference type="GO" id="GO:0016887">
    <property type="term" value="F:ATP hydrolysis activity"/>
    <property type="evidence" value="ECO:0007669"/>
    <property type="project" value="InterPro"/>
</dbReference>
<sequence length="589" mass="65852">MSDERDILGTAYDPHLMRRLLGELRPFWGRIGLALVFMFLASAANVAGPVFIQRAVDDALVHQNGRLLLIYVGLFLGAALVEWWATRARIAIMAVVGTRLVCDIRERLFAHLHTLSLNFYNKFAIGRLMSRLINDVGVLQDFVTWAILGVFRDIFLLAGTVLAMLALNWQLSLAAFATMPIMVWATRVWRRHVREAYRTVRQRIAVLNGYLNESITGIRVTKAFVREARNIAHFDELNRAHFRANERAGWLAAVFFPAVDMLSAVSLVLVIGYGGMRVLGGSLTPGVLIAFALYVERFFNPIRDLAQRYNTFQSAMVASERIYQLLDTQPDLRDAPDAIELPPIKGRVEFDHVWFAYGDNQPVLQDIVLTAEPGETIALVGETGAGKSTLVQLIPRFFDVTHGAIRIDGYDVRQVTRASLRRQMGIVLQTTFLFSGTVRENIRYGRLDATDEEVEAAARAVGAHTFIEKLPQGYETEVGENGVNLSVGQRQVLNFARALLADPALIILDEATSSVDTATEMLIQQAIARLLAGRTAFIIAHRLSTIVNADRIVVLDHGRIVEMGTHEALLAQRGRYYRLYTMQFRDSAA</sequence>
<dbReference type="InterPro" id="IPR039421">
    <property type="entry name" value="Type_1_exporter"/>
</dbReference>
<proteinExistence type="predicted"/>
<keyword evidence="2" id="KW-0813">Transport</keyword>
<reference evidence="14" key="3">
    <citation type="submission" date="2015-08" db="EMBL/GenBank/DDBJ databases">
        <title>Draft Genome Sequence of a Heterotrophic Facultative Anaerobic Bacterium Ardenticatena maritima Strain 110S.</title>
        <authorList>
            <person name="Kawaichi S."/>
            <person name="Yoshida T."/>
            <person name="Sako Y."/>
            <person name="Nakamura R."/>
        </authorList>
    </citation>
    <scope>NUCLEOTIDE SEQUENCE [LARGE SCALE GENOMIC DNA]</scope>
    <source>
        <strain evidence="14">110S</strain>
    </source>
</reference>
<dbReference type="Gene3D" id="1.20.1560.10">
    <property type="entry name" value="ABC transporter type 1, transmembrane domain"/>
    <property type="match status" value="1"/>
</dbReference>
<dbReference type="PANTHER" id="PTHR43394:SF1">
    <property type="entry name" value="ATP-BINDING CASSETTE SUB-FAMILY B MEMBER 10, MITOCHONDRIAL"/>
    <property type="match status" value="1"/>
</dbReference>
<dbReference type="Pfam" id="PF00664">
    <property type="entry name" value="ABC_membrane"/>
    <property type="match status" value="1"/>
</dbReference>
<keyword evidence="5" id="KW-0547">Nucleotide-binding</keyword>
<gene>
    <name evidence="12" type="ORF">ARMA_2051</name>
    <name evidence="13" type="ORF">SE16_10855</name>
</gene>
<dbReference type="EMBL" id="LGKN01000005">
    <property type="protein sequence ID" value="KPL88004.1"/>
    <property type="molecule type" value="Genomic_DNA"/>
</dbReference>
<organism evidence="12 14">
    <name type="scientific">Ardenticatena maritima</name>
    <dbReference type="NCBI Taxonomy" id="872965"/>
    <lineage>
        <taxon>Bacteria</taxon>
        <taxon>Bacillati</taxon>
        <taxon>Chloroflexota</taxon>
        <taxon>Ardenticatenia</taxon>
        <taxon>Ardenticatenales</taxon>
        <taxon>Ardenticatenaceae</taxon>
        <taxon>Ardenticatena</taxon>
    </lineage>
</organism>
<feature type="transmembrane region" description="Helical" evidence="9">
    <location>
        <begin position="142"/>
        <end position="165"/>
    </location>
</feature>
<evidence type="ECO:0000256" key="4">
    <source>
        <dbReference type="ARBA" id="ARBA00022692"/>
    </source>
</evidence>
<evidence type="ECO:0000256" key="8">
    <source>
        <dbReference type="ARBA" id="ARBA00023136"/>
    </source>
</evidence>
<keyword evidence="6 12" id="KW-0067">ATP-binding</keyword>
<dbReference type="InterPro" id="IPR017871">
    <property type="entry name" value="ABC_transporter-like_CS"/>
</dbReference>
<evidence type="ECO:0000256" key="3">
    <source>
        <dbReference type="ARBA" id="ARBA00022475"/>
    </source>
</evidence>
<dbReference type="FunFam" id="3.40.50.300:FF:000287">
    <property type="entry name" value="Multidrug ABC transporter ATP-binding protein"/>
    <property type="match status" value="1"/>
</dbReference>
<keyword evidence="14" id="KW-1185">Reference proteome</keyword>
<feature type="transmembrane region" description="Helical" evidence="9">
    <location>
        <begin position="248"/>
        <end position="272"/>
    </location>
</feature>
<dbReference type="InterPro" id="IPR027417">
    <property type="entry name" value="P-loop_NTPase"/>
</dbReference>
<dbReference type="PANTHER" id="PTHR43394">
    <property type="entry name" value="ATP-DEPENDENT PERMEASE MDL1, MITOCHONDRIAL"/>
    <property type="match status" value="1"/>
</dbReference>
<keyword evidence="7 9" id="KW-1133">Transmembrane helix</keyword>
<evidence type="ECO:0000256" key="6">
    <source>
        <dbReference type="ARBA" id="ARBA00022840"/>
    </source>
</evidence>
<evidence type="ECO:0000313" key="14">
    <source>
        <dbReference type="Proteomes" id="UP000037784"/>
    </source>
</evidence>
<dbReference type="InterPro" id="IPR011527">
    <property type="entry name" value="ABC1_TM_dom"/>
</dbReference>
<feature type="transmembrane region" description="Helical" evidence="9">
    <location>
        <begin position="67"/>
        <end position="85"/>
    </location>
</feature>
<evidence type="ECO:0000259" key="11">
    <source>
        <dbReference type="PROSITE" id="PS50929"/>
    </source>
</evidence>
<reference evidence="13 15" key="2">
    <citation type="submission" date="2015-07" db="EMBL/GenBank/DDBJ databases">
        <title>Whole genome sequence of Ardenticatena maritima DSM 23922.</title>
        <authorList>
            <person name="Hemp J."/>
            <person name="Ward L.M."/>
            <person name="Pace L.A."/>
            <person name="Fischer W.W."/>
        </authorList>
    </citation>
    <scope>NUCLEOTIDE SEQUENCE [LARGE SCALE GENOMIC DNA]</scope>
    <source>
        <strain evidence="13 15">110S</strain>
    </source>
</reference>
<evidence type="ECO:0000259" key="10">
    <source>
        <dbReference type="PROSITE" id="PS50893"/>
    </source>
</evidence>
<dbReference type="InterPro" id="IPR003439">
    <property type="entry name" value="ABC_transporter-like_ATP-bd"/>
</dbReference>
<dbReference type="SMART" id="SM00382">
    <property type="entry name" value="AAA"/>
    <property type="match status" value="1"/>
</dbReference>
<dbReference type="PATRIC" id="fig|872965.6.peg.2225"/>
<feature type="domain" description="ABC transmembrane type-1" evidence="11">
    <location>
        <begin position="33"/>
        <end position="314"/>
    </location>
</feature>
<comment type="subcellular location">
    <subcellularLocation>
        <location evidence="1">Cell membrane</location>
        <topology evidence="1">Multi-pass membrane protein</topology>
    </subcellularLocation>
</comment>
<dbReference type="PROSITE" id="PS00211">
    <property type="entry name" value="ABC_TRANSPORTER_1"/>
    <property type="match status" value="1"/>
</dbReference>
<dbReference type="Gene3D" id="3.40.50.300">
    <property type="entry name" value="P-loop containing nucleotide triphosphate hydrolases"/>
    <property type="match status" value="1"/>
</dbReference>
<evidence type="ECO:0000313" key="15">
    <source>
        <dbReference type="Proteomes" id="UP000050502"/>
    </source>
</evidence>
<comment type="caution">
    <text evidence="12">The sequence shown here is derived from an EMBL/GenBank/DDBJ whole genome shotgun (WGS) entry which is preliminary data.</text>
</comment>
<accession>A0A0M9UD45</accession>
<keyword evidence="3" id="KW-1003">Cell membrane</keyword>
<dbReference type="STRING" id="872965.SE16_10855"/>
<evidence type="ECO:0000313" key="12">
    <source>
        <dbReference type="EMBL" id="GAP63628.1"/>
    </source>
</evidence>
<dbReference type="Pfam" id="PF00005">
    <property type="entry name" value="ABC_tran"/>
    <property type="match status" value="1"/>
</dbReference>
<dbReference type="FunFam" id="1.20.1560.10:FF:000011">
    <property type="entry name" value="Multidrug ABC transporter ATP-binding protein"/>
    <property type="match status" value="1"/>
</dbReference>
<feature type="transmembrane region" description="Helical" evidence="9">
    <location>
        <begin position="27"/>
        <end position="47"/>
    </location>
</feature>
<dbReference type="InterPro" id="IPR036640">
    <property type="entry name" value="ABC1_TM_sf"/>
</dbReference>
<dbReference type="InterPro" id="IPR003593">
    <property type="entry name" value="AAA+_ATPase"/>
</dbReference>
<dbReference type="SUPFAM" id="SSF52540">
    <property type="entry name" value="P-loop containing nucleoside triphosphate hydrolases"/>
    <property type="match status" value="1"/>
</dbReference>
<name>A0A0M9UD45_9CHLR</name>
<evidence type="ECO:0000313" key="13">
    <source>
        <dbReference type="EMBL" id="KPL88004.1"/>
    </source>
</evidence>
<dbReference type="PROSITE" id="PS50893">
    <property type="entry name" value="ABC_TRANSPORTER_2"/>
    <property type="match status" value="1"/>
</dbReference>
<dbReference type="CDD" id="cd18545">
    <property type="entry name" value="ABC_6TM_YknV_like"/>
    <property type="match status" value="1"/>
</dbReference>
<dbReference type="AlphaFoldDB" id="A0A0M9UD45"/>
<dbReference type="GO" id="GO:0005886">
    <property type="term" value="C:plasma membrane"/>
    <property type="evidence" value="ECO:0007669"/>
    <property type="project" value="UniProtKB-SubCell"/>
</dbReference>
<evidence type="ECO:0000256" key="2">
    <source>
        <dbReference type="ARBA" id="ARBA00022448"/>
    </source>
</evidence>
<evidence type="ECO:0000256" key="7">
    <source>
        <dbReference type="ARBA" id="ARBA00022989"/>
    </source>
</evidence>
<evidence type="ECO:0000256" key="9">
    <source>
        <dbReference type="SAM" id="Phobius"/>
    </source>
</evidence>
<dbReference type="Proteomes" id="UP000050502">
    <property type="component" value="Unassembled WGS sequence"/>
</dbReference>
<reference evidence="12 14" key="1">
    <citation type="journal article" date="2015" name="Genome Announc.">
        <title>Draft Genome Sequence of a Heterotrophic Facultative Anaerobic Thermophilic Bacterium, Ardenticatena maritima Strain 110ST.</title>
        <authorList>
            <person name="Kawaichi S."/>
            <person name="Yoshida T."/>
            <person name="Sako Y."/>
            <person name="Nakamura R."/>
        </authorList>
    </citation>
    <scope>NUCLEOTIDE SEQUENCE [LARGE SCALE GENOMIC DNA]</scope>
    <source>
        <strain evidence="12 14">110S</strain>
    </source>
</reference>
<evidence type="ECO:0000256" key="5">
    <source>
        <dbReference type="ARBA" id="ARBA00022741"/>
    </source>
</evidence>
<dbReference type="RefSeq" id="WP_200907348.1">
    <property type="nucleotide sequence ID" value="NZ_BBZA01000179.1"/>
</dbReference>
<keyword evidence="8 9" id="KW-0472">Membrane</keyword>
<dbReference type="FunCoup" id="A0A0M9UD45">
    <property type="interactions" value="383"/>
</dbReference>
<dbReference type="PROSITE" id="PS50929">
    <property type="entry name" value="ABC_TM1F"/>
    <property type="match status" value="1"/>
</dbReference>
<feature type="domain" description="ABC transporter" evidence="10">
    <location>
        <begin position="348"/>
        <end position="582"/>
    </location>
</feature>
<protein>
    <submittedName>
        <fullName evidence="13">ABC transporter ATP-binding protein</fullName>
    </submittedName>
    <submittedName>
        <fullName evidence="12">ATP-binding cassette, subfamily B, bacterial</fullName>
    </submittedName>
</protein>
<keyword evidence="4 9" id="KW-0812">Transmembrane</keyword>
<dbReference type="InParanoid" id="A0A0M9UD45"/>
<dbReference type="SUPFAM" id="SSF90123">
    <property type="entry name" value="ABC transporter transmembrane region"/>
    <property type="match status" value="1"/>
</dbReference>
<dbReference type="Proteomes" id="UP000037784">
    <property type="component" value="Unassembled WGS sequence"/>
</dbReference>
<evidence type="ECO:0000256" key="1">
    <source>
        <dbReference type="ARBA" id="ARBA00004651"/>
    </source>
</evidence>
<dbReference type="GO" id="GO:0005524">
    <property type="term" value="F:ATP binding"/>
    <property type="evidence" value="ECO:0007669"/>
    <property type="project" value="UniProtKB-KW"/>
</dbReference>